<dbReference type="AlphaFoldDB" id="X1E1E2"/>
<gene>
    <name evidence="1" type="ORF">S01H4_60165</name>
</gene>
<name>X1E1E2_9ZZZZ</name>
<organism evidence="1">
    <name type="scientific">marine sediment metagenome</name>
    <dbReference type="NCBI Taxonomy" id="412755"/>
    <lineage>
        <taxon>unclassified sequences</taxon>
        <taxon>metagenomes</taxon>
        <taxon>ecological metagenomes</taxon>
    </lineage>
</organism>
<comment type="caution">
    <text evidence="1">The sequence shown here is derived from an EMBL/GenBank/DDBJ whole genome shotgun (WGS) entry which is preliminary data.</text>
</comment>
<protein>
    <submittedName>
        <fullName evidence="1">Uncharacterized protein</fullName>
    </submittedName>
</protein>
<reference evidence="1" key="1">
    <citation type="journal article" date="2014" name="Front. Microbiol.">
        <title>High frequency of phylogenetically diverse reductive dehalogenase-homologous genes in deep subseafloor sedimentary metagenomes.</title>
        <authorList>
            <person name="Kawai M."/>
            <person name="Futagami T."/>
            <person name="Toyoda A."/>
            <person name="Takaki Y."/>
            <person name="Nishi S."/>
            <person name="Hori S."/>
            <person name="Arai W."/>
            <person name="Tsubouchi T."/>
            <person name="Morono Y."/>
            <person name="Uchiyama I."/>
            <person name="Ito T."/>
            <person name="Fujiyama A."/>
            <person name="Inagaki F."/>
            <person name="Takami H."/>
        </authorList>
    </citation>
    <scope>NUCLEOTIDE SEQUENCE</scope>
    <source>
        <strain evidence="1">Expedition CK06-06</strain>
    </source>
</reference>
<accession>X1E1E2</accession>
<sequence length="104" mass="11888">MPTHMLTGVVVGRSSGAETGYSDYYRDVSDDQDLIYTPLIRKLYGQLLAAHEREFAYNIIWNQIYIDEKAEAEIDDIRSQSAERLKAAGIIDNKEARQKMNKGF</sequence>
<evidence type="ECO:0000313" key="1">
    <source>
        <dbReference type="EMBL" id="GAH14260.1"/>
    </source>
</evidence>
<proteinExistence type="predicted"/>
<dbReference type="EMBL" id="BART01035415">
    <property type="protein sequence ID" value="GAH14260.1"/>
    <property type="molecule type" value="Genomic_DNA"/>
</dbReference>
<feature type="non-terminal residue" evidence="1">
    <location>
        <position position="104"/>
    </location>
</feature>